<feature type="compositionally biased region" description="Polar residues" evidence="1">
    <location>
        <begin position="82"/>
        <end position="95"/>
    </location>
</feature>
<feature type="region of interest" description="Disordered" evidence="1">
    <location>
        <begin position="77"/>
        <end position="164"/>
    </location>
</feature>
<dbReference type="OrthoDB" id="61110at2759"/>
<organism evidence="3 4">
    <name type="scientific">Zizania palustris</name>
    <name type="common">Northern wild rice</name>
    <dbReference type="NCBI Taxonomy" id="103762"/>
    <lineage>
        <taxon>Eukaryota</taxon>
        <taxon>Viridiplantae</taxon>
        <taxon>Streptophyta</taxon>
        <taxon>Embryophyta</taxon>
        <taxon>Tracheophyta</taxon>
        <taxon>Spermatophyta</taxon>
        <taxon>Magnoliopsida</taxon>
        <taxon>Liliopsida</taxon>
        <taxon>Poales</taxon>
        <taxon>Poaceae</taxon>
        <taxon>BOP clade</taxon>
        <taxon>Oryzoideae</taxon>
        <taxon>Oryzeae</taxon>
        <taxon>Zizaniinae</taxon>
        <taxon>Zizania</taxon>
    </lineage>
</organism>
<feature type="chain" id="PRO_5035190326" evidence="2">
    <location>
        <begin position="21"/>
        <end position="238"/>
    </location>
</feature>
<feature type="signal peptide" evidence="2">
    <location>
        <begin position="1"/>
        <end position="20"/>
    </location>
</feature>
<feature type="compositionally biased region" description="Low complexity" evidence="1">
    <location>
        <begin position="103"/>
        <end position="112"/>
    </location>
</feature>
<proteinExistence type="predicted"/>
<dbReference type="EMBL" id="JAAALK010000289">
    <property type="protein sequence ID" value="KAG8048851.1"/>
    <property type="molecule type" value="Genomic_DNA"/>
</dbReference>
<keyword evidence="2" id="KW-0732">Signal</keyword>
<evidence type="ECO:0000256" key="1">
    <source>
        <dbReference type="SAM" id="MobiDB-lite"/>
    </source>
</evidence>
<dbReference type="PANTHER" id="PTHR46146">
    <property type="entry name" value="SERINE/THREONINE-PROTEIN KINASE-LIKE PROTEIN CCR4"/>
    <property type="match status" value="1"/>
</dbReference>
<dbReference type="AlphaFoldDB" id="A0A8J5R8M3"/>
<evidence type="ECO:0000256" key="2">
    <source>
        <dbReference type="SAM" id="SignalP"/>
    </source>
</evidence>
<dbReference type="PANTHER" id="PTHR46146:SF3">
    <property type="entry name" value="SERINE_THREONINE-PROTEIN KINASE-LIKE PROTEIN CCR3-RELATED"/>
    <property type="match status" value="1"/>
</dbReference>
<name>A0A8J5R8M3_ZIZPA</name>
<sequence length="238" mass="24209">MTRLILAVLLLLAAATSASASTLAVTAGRPSAASRRTTPWCTALGATLLPPAPLRRSSGSPRFPAAEVCSPTGYRAAAGLSSAGQPPRRTSSGGSTMARVRSRNSSSVAATSQRTTRGRGLYDCGEVGTDSLRRSGEDSAPLSPATTSPARWRPTPPSSAAGAPVVAPCRPAEHEAEAVELVAYTALHCVRLEGKDRPAMADIVANLETAVALCEGSAGAASATARPAPASPSPPWNW</sequence>
<gene>
    <name evidence="3" type="ORF">GUJ93_ZPchr0009g1626</name>
</gene>
<keyword evidence="4" id="KW-1185">Reference proteome</keyword>
<accession>A0A8J5R8M3</accession>
<reference evidence="3" key="2">
    <citation type="submission" date="2021-02" db="EMBL/GenBank/DDBJ databases">
        <authorList>
            <person name="Kimball J.A."/>
            <person name="Haas M.W."/>
            <person name="Macchietto M."/>
            <person name="Kono T."/>
            <person name="Duquette J."/>
            <person name="Shao M."/>
        </authorList>
    </citation>
    <scope>NUCLEOTIDE SEQUENCE</scope>
    <source>
        <tissue evidence="3">Fresh leaf tissue</tissue>
    </source>
</reference>
<comment type="caution">
    <text evidence="3">The sequence shown here is derived from an EMBL/GenBank/DDBJ whole genome shotgun (WGS) entry which is preliminary data.</text>
</comment>
<protein>
    <submittedName>
        <fullName evidence="3">Uncharacterized protein</fullName>
    </submittedName>
</protein>
<evidence type="ECO:0000313" key="3">
    <source>
        <dbReference type="EMBL" id="KAG8048851.1"/>
    </source>
</evidence>
<dbReference type="Proteomes" id="UP000729402">
    <property type="component" value="Unassembled WGS sequence"/>
</dbReference>
<reference evidence="3" key="1">
    <citation type="journal article" date="2021" name="bioRxiv">
        <title>Whole Genome Assembly and Annotation of Northern Wild Rice, Zizania palustris L., Supports a Whole Genome Duplication in the Zizania Genus.</title>
        <authorList>
            <person name="Haas M."/>
            <person name="Kono T."/>
            <person name="Macchietto M."/>
            <person name="Millas R."/>
            <person name="McGilp L."/>
            <person name="Shao M."/>
            <person name="Duquette J."/>
            <person name="Hirsch C.N."/>
            <person name="Kimball J."/>
        </authorList>
    </citation>
    <scope>NUCLEOTIDE SEQUENCE</scope>
    <source>
        <tissue evidence="3">Fresh leaf tissue</tissue>
    </source>
</reference>
<evidence type="ECO:0000313" key="4">
    <source>
        <dbReference type="Proteomes" id="UP000729402"/>
    </source>
</evidence>